<keyword evidence="2 3" id="KW-0040">ANK repeat</keyword>
<keyword evidence="1" id="KW-0677">Repeat</keyword>
<dbReference type="EMBL" id="VLLN01000013">
    <property type="protein sequence ID" value="TWJ18888.1"/>
    <property type="molecule type" value="Genomic_DNA"/>
</dbReference>
<evidence type="ECO:0000313" key="5">
    <source>
        <dbReference type="Proteomes" id="UP000319449"/>
    </source>
</evidence>
<proteinExistence type="predicted"/>
<name>A0A562VLX1_9BACT</name>
<dbReference type="RefSeq" id="WP_246125855.1">
    <property type="nucleotide sequence ID" value="NZ_VLLN01000013.1"/>
</dbReference>
<comment type="caution">
    <text evidence="4">The sequence shown here is derived from an EMBL/GenBank/DDBJ whole genome shotgun (WGS) entry which is preliminary data.</text>
</comment>
<dbReference type="Pfam" id="PF00023">
    <property type="entry name" value="Ank"/>
    <property type="match status" value="1"/>
</dbReference>
<dbReference type="AlphaFoldDB" id="A0A562VLX1"/>
<dbReference type="PROSITE" id="PS50297">
    <property type="entry name" value="ANK_REP_REGION"/>
    <property type="match status" value="3"/>
</dbReference>
<evidence type="ECO:0000313" key="4">
    <source>
        <dbReference type="EMBL" id="TWJ18888.1"/>
    </source>
</evidence>
<organism evidence="4 5">
    <name type="scientific">Geobacter argillaceus</name>
    <dbReference type="NCBI Taxonomy" id="345631"/>
    <lineage>
        <taxon>Bacteria</taxon>
        <taxon>Pseudomonadati</taxon>
        <taxon>Thermodesulfobacteriota</taxon>
        <taxon>Desulfuromonadia</taxon>
        <taxon>Geobacterales</taxon>
        <taxon>Geobacteraceae</taxon>
        <taxon>Geobacter</taxon>
    </lineage>
</organism>
<evidence type="ECO:0000256" key="1">
    <source>
        <dbReference type="ARBA" id="ARBA00022737"/>
    </source>
</evidence>
<keyword evidence="5" id="KW-1185">Reference proteome</keyword>
<evidence type="ECO:0000256" key="2">
    <source>
        <dbReference type="ARBA" id="ARBA00023043"/>
    </source>
</evidence>
<dbReference type="PANTHER" id="PTHR24180">
    <property type="entry name" value="CYCLIN-DEPENDENT KINASE INHIBITOR 2C-RELATED"/>
    <property type="match status" value="1"/>
</dbReference>
<feature type="repeat" description="ANK" evidence="3">
    <location>
        <begin position="93"/>
        <end position="125"/>
    </location>
</feature>
<dbReference type="Pfam" id="PF12796">
    <property type="entry name" value="Ank_2"/>
    <property type="match status" value="1"/>
</dbReference>
<gene>
    <name evidence="4" type="ORF">JN12_02339</name>
</gene>
<accession>A0A562VLX1</accession>
<dbReference type="InterPro" id="IPR002110">
    <property type="entry name" value="Ankyrin_rpt"/>
</dbReference>
<feature type="repeat" description="ANK" evidence="3">
    <location>
        <begin position="27"/>
        <end position="59"/>
    </location>
</feature>
<dbReference type="Proteomes" id="UP000319449">
    <property type="component" value="Unassembled WGS sequence"/>
</dbReference>
<protein>
    <submittedName>
        <fullName evidence="4">Ankyrin repeat protein</fullName>
    </submittedName>
</protein>
<dbReference type="PROSITE" id="PS50088">
    <property type="entry name" value="ANK_REPEAT"/>
    <property type="match status" value="3"/>
</dbReference>
<dbReference type="InterPro" id="IPR036770">
    <property type="entry name" value="Ankyrin_rpt-contain_sf"/>
</dbReference>
<dbReference type="Gene3D" id="1.25.40.20">
    <property type="entry name" value="Ankyrin repeat-containing domain"/>
    <property type="match status" value="2"/>
</dbReference>
<reference evidence="4 5" key="1">
    <citation type="submission" date="2019-07" db="EMBL/GenBank/DDBJ databases">
        <title>Genomic Encyclopedia of Archaeal and Bacterial Type Strains, Phase II (KMG-II): from individual species to whole genera.</title>
        <authorList>
            <person name="Goeker M."/>
        </authorList>
    </citation>
    <scope>NUCLEOTIDE SEQUENCE [LARGE SCALE GENOMIC DNA]</scope>
    <source>
        <strain evidence="4 5">ATCC BAA-1139</strain>
    </source>
</reference>
<dbReference type="PANTHER" id="PTHR24180:SF45">
    <property type="entry name" value="POLY [ADP-RIBOSE] POLYMERASE TANKYRASE"/>
    <property type="match status" value="1"/>
</dbReference>
<dbReference type="SMART" id="SM00248">
    <property type="entry name" value="ANK"/>
    <property type="match status" value="3"/>
</dbReference>
<dbReference type="PRINTS" id="PR01415">
    <property type="entry name" value="ANKYRIN"/>
</dbReference>
<feature type="repeat" description="ANK" evidence="3">
    <location>
        <begin position="60"/>
        <end position="92"/>
    </location>
</feature>
<dbReference type="InterPro" id="IPR051637">
    <property type="entry name" value="Ank_repeat_dom-contain_49"/>
</dbReference>
<sequence length="157" mass="16608">MNTAVATGSINRKGEMGMHNVNAVNKQGHTPLMEAAKEGDAEGVKDLLRRGAELEAKSAKGKTALHYAAANGQLEVVNLLIASGADVNARDKDWHTPLMLAAIYGCNHTVQTLILNGADVHAKTLAGNTAMIYAKNNDHPLAFALLQKAERAKQATA</sequence>
<evidence type="ECO:0000256" key="3">
    <source>
        <dbReference type="PROSITE-ProRule" id="PRU00023"/>
    </source>
</evidence>
<dbReference type="SUPFAM" id="SSF48403">
    <property type="entry name" value="Ankyrin repeat"/>
    <property type="match status" value="1"/>
</dbReference>